<name>A0A4R9A508_9MICO</name>
<accession>A0A4R9A508</accession>
<dbReference type="RefSeq" id="WP_134518734.1">
    <property type="nucleotide sequence ID" value="NZ_SOHE01000029.1"/>
</dbReference>
<dbReference type="OrthoDB" id="5124656at2"/>
<protein>
    <submittedName>
        <fullName evidence="1">Uncharacterized protein</fullName>
    </submittedName>
</protein>
<gene>
    <name evidence="1" type="ORF">E3T55_06325</name>
</gene>
<dbReference type="Proteomes" id="UP000297447">
    <property type="component" value="Unassembled WGS sequence"/>
</dbReference>
<evidence type="ECO:0000313" key="2">
    <source>
        <dbReference type="Proteomes" id="UP000297447"/>
    </source>
</evidence>
<comment type="caution">
    <text evidence="1">The sequence shown here is derived from an EMBL/GenBank/DDBJ whole genome shotgun (WGS) entry which is preliminary data.</text>
</comment>
<organism evidence="1 2">
    <name type="scientific">Cryobacterium frigoriphilum</name>
    <dbReference type="NCBI Taxonomy" id="1259150"/>
    <lineage>
        <taxon>Bacteria</taxon>
        <taxon>Bacillati</taxon>
        <taxon>Actinomycetota</taxon>
        <taxon>Actinomycetes</taxon>
        <taxon>Micrococcales</taxon>
        <taxon>Microbacteriaceae</taxon>
        <taxon>Cryobacterium</taxon>
    </lineage>
</organism>
<evidence type="ECO:0000313" key="1">
    <source>
        <dbReference type="EMBL" id="TFD52223.1"/>
    </source>
</evidence>
<keyword evidence="2" id="KW-1185">Reference proteome</keyword>
<reference evidence="1 2" key="1">
    <citation type="submission" date="2019-03" db="EMBL/GenBank/DDBJ databases">
        <title>Genomics of glacier-inhabiting Cryobacterium strains.</title>
        <authorList>
            <person name="Liu Q."/>
            <person name="Xin Y.-H."/>
        </authorList>
    </citation>
    <scope>NUCLEOTIDE SEQUENCE [LARGE SCALE GENOMIC DNA]</scope>
    <source>
        <strain evidence="1 2">Hh14</strain>
    </source>
</reference>
<dbReference type="PROSITE" id="PS51257">
    <property type="entry name" value="PROKAR_LIPOPROTEIN"/>
    <property type="match status" value="1"/>
</dbReference>
<dbReference type="AlphaFoldDB" id="A0A4R9A508"/>
<dbReference type="EMBL" id="SOHE01000029">
    <property type="protein sequence ID" value="TFD52223.1"/>
    <property type="molecule type" value="Genomic_DNA"/>
</dbReference>
<sequence length="193" mass="20098">MRPHSRENLAKLVILTVVVGLSGCAATPEPTPPPPVPSPTETFTPIFANNDEALAAATTAYAAYEELATVVASEGAINPERIQAVTSGSYEQFLLADLAEARSAGLRTIGTATFDGVRLQRVDERATGGVSVVVVYLCSDVSQVDVLDANNASQVAADRVPRTALEVGFDWEPGLDGVLTVGSRVAWKGGGVC</sequence>
<proteinExistence type="predicted"/>